<feature type="region of interest" description="Disordered" evidence="1">
    <location>
        <begin position="2600"/>
        <end position="2619"/>
    </location>
</feature>
<feature type="region of interest" description="Disordered" evidence="1">
    <location>
        <begin position="3102"/>
        <end position="3159"/>
    </location>
</feature>
<dbReference type="PANTHER" id="PTHR11439">
    <property type="entry name" value="GAG-POL-RELATED RETROTRANSPOSON"/>
    <property type="match status" value="1"/>
</dbReference>
<dbReference type="CDD" id="cd09272">
    <property type="entry name" value="RNase_HI_RT_Ty1"/>
    <property type="match status" value="1"/>
</dbReference>
<feature type="region of interest" description="Disordered" evidence="1">
    <location>
        <begin position="146"/>
        <end position="174"/>
    </location>
</feature>
<name>A0A1Q9E0G9_SYMMI</name>
<reference evidence="2 3" key="1">
    <citation type="submission" date="2016-02" db="EMBL/GenBank/DDBJ databases">
        <title>Genome analysis of coral dinoflagellate symbionts highlights evolutionary adaptations to a symbiotic lifestyle.</title>
        <authorList>
            <person name="Aranda M."/>
            <person name="Li Y."/>
            <person name="Liew Y.J."/>
            <person name="Baumgarten S."/>
            <person name="Simakov O."/>
            <person name="Wilson M."/>
            <person name="Piel J."/>
            <person name="Ashoor H."/>
            <person name="Bougouffa S."/>
            <person name="Bajic V.B."/>
            <person name="Ryu T."/>
            <person name="Ravasi T."/>
            <person name="Bayer T."/>
            <person name="Micklem G."/>
            <person name="Kim H."/>
            <person name="Bhak J."/>
            <person name="Lajeunesse T.C."/>
            <person name="Voolstra C.R."/>
        </authorList>
    </citation>
    <scope>NUCLEOTIDE SEQUENCE [LARGE SCALE GENOMIC DNA]</scope>
    <source>
        <strain evidence="2 3">CCMP2467</strain>
    </source>
</reference>
<protein>
    <submittedName>
        <fullName evidence="2">Copia protein</fullName>
    </submittedName>
</protein>
<proteinExistence type="predicted"/>
<feature type="compositionally biased region" description="Low complexity" evidence="1">
    <location>
        <begin position="23"/>
        <end position="49"/>
    </location>
</feature>
<evidence type="ECO:0000313" key="2">
    <source>
        <dbReference type="EMBL" id="OLQ00934.1"/>
    </source>
</evidence>
<evidence type="ECO:0000256" key="1">
    <source>
        <dbReference type="SAM" id="MobiDB-lite"/>
    </source>
</evidence>
<comment type="caution">
    <text evidence="2">The sequence shown here is derived from an EMBL/GenBank/DDBJ whole genome shotgun (WGS) entry which is preliminary data.</text>
</comment>
<dbReference type="GO" id="GO:0004190">
    <property type="term" value="F:aspartic-type endopeptidase activity"/>
    <property type="evidence" value="ECO:0007669"/>
    <property type="project" value="InterPro"/>
</dbReference>
<feature type="compositionally biased region" description="Basic residues" evidence="1">
    <location>
        <begin position="875"/>
        <end position="889"/>
    </location>
</feature>
<feature type="region of interest" description="Disordered" evidence="1">
    <location>
        <begin position="857"/>
        <end position="1004"/>
    </location>
</feature>
<dbReference type="PANTHER" id="PTHR11439:SF467">
    <property type="entry name" value="INTEGRASE CATALYTIC DOMAIN-CONTAINING PROTEIN"/>
    <property type="match status" value="1"/>
</dbReference>
<evidence type="ECO:0000313" key="3">
    <source>
        <dbReference type="Proteomes" id="UP000186817"/>
    </source>
</evidence>
<dbReference type="EMBL" id="LSRX01000310">
    <property type="protein sequence ID" value="OLQ00934.1"/>
    <property type="molecule type" value="Genomic_DNA"/>
</dbReference>
<feature type="region of interest" description="Disordered" evidence="1">
    <location>
        <begin position="23"/>
        <end position="68"/>
    </location>
</feature>
<dbReference type="GO" id="GO:0006508">
    <property type="term" value="P:proteolysis"/>
    <property type="evidence" value="ECO:0007669"/>
    <property type="project" value="InterPro"/>
</dbReference>
<feature type="compositionally biased region" description="Basic and acidic residues" evidence="1">
    <location>
        <begin position="890"/>
        <end position="923"/>
    </location>
</feature>
<feature type="region of interest" description="Disordered" evidence="1">
    <location>
        <begin position="1934"/>
        <end position="1971"/>
    </location>
</feature>
<feature type="compositionally biased region" description="Polar residues" evidence="1">
    <location>
        <begin position="983"/>
        <end position="1004"/>
    </location>
</feature>
<accession>A0A1Q9E0G9</accession>
<dbReference type="Proteomes" id="UP000186817">
    <property type="component" value="Unassembled WGS sequence"/>
</dbReference>
<dbReference type="InterPro" id="IPR001969">
    <property type="entry name" value="Aspartic_peptidase_AS"/>
</dbReference>
<feature type="compositionally biased region" description="Low complexity" evidence="1">
    <location>
        <begin position="926"/>
        <end position="971"/>
    </location>
</feature>
<dbReference type="OrthoDB" id="433381at2759"/>
<keyword evidence="3" id="KW-1185">Reference proteome</keyword>
<feature type="compositionally biased region" description="Polar residues" evidence="1">
    <location>
        <begin position="2603"/>
        <end position="2613"/>
    </location>
</feature>
<organism evidence="2 3">
    <name type="scientific">Symbiodinium microadriaticum</name>
    <name type="common">Dinoflagellate</name>
    <name type="synonym">Zooxanthella microadriatica</name>
    <dbReference type="NCBI Taxonomy" id="2951"/>
    <lineage>
        <taxon>Eukaryota</taxon>
        <taxon>Sar</taxon>
        <taxon>Alveolata</taxon>
        <taxon>Dinophyceae</taxon>
        <taxon>Suessiales</taxon>
        <taxon>Symbiodiniaceae</taxon>
        <taxon>Symbiodinium</taxon>
    </lineage>
</organism>
<gene>
    <name evidence="2" type="primary">GIP</name>
    <name evidence="2" type="ORF">AK812_SmicGene16353</name>
</gene>
<feature type="region of interest" description="Disordered" evidence="1">
    <location>
        <begin position="571"/>
        <end position="602"/>
    </location>
</feature>
<sequence length="3369" mass="368052">MVPDRPDEGAKRGGEVEVDARLAQSSNEQAAQSSSVQVAQSSNEQVAQSFDEQLEQVSGDQVPAFPPEPPLMLGHAGNVFLPDAGDLGGSLSSGSFSRVSAVNMSGFQSALELAMLEPEFPEDWEDAYVVPSLPSEAEAQGFLKDDLGSDGRCSPDPSWGSHEQGSVEALGDDAMPLEESPEVGSIRSRSERASFPLQQAHAHDALGSFVGSLVKGDVASFAWAISLGAAARDPAAETERKLDQGMEPESEVSSCVSSAVAAAVGVKSPHTIHKRAASFWTFVRWLDVHEPLSSSRLHEIQVWNFVQYLKKTEAPATKAAAVLSAFRFAHFVLGFKVLGVIESMRIKGATEQQLVNLRKLRQAKDLTVAQVLELHARLESGALRAFDRAFLASLLVRLYARARPSDLLFIESVEIDCPAGAEYPLLVFEVSQHKGARKVQLKSKLLPILVPMIGVNGKCWAGEAIRAFADAGRSLASIRGPLTLAPSDESGTVHSRRSVSSAEVGRALRAFLGVPEENLDPAAPRVTAYSLRGTCLGWGGKFGFDEDRAVGVFEQRLIPGSAEVDLNCASLDDDEDPELATGPDPPTNPFSPGGAANPSNGANVMSLSQSDLVLMMRQMMEVTQAASTAAQAALAAAKDTSKSGLAGADMARLLPKPDVFKPANREAEHGEWSAWFWTLKQYLGALDASFTDELTFIERNPTKDLSAEAYASLESERRSKQLFALLIQRIPVQNGFEALRQLVQLYQPASKTRSLGILSALTSMGHFRAGEPLLPQVLDMERIMDEYERSSSKKLDDDFKSSIFLRSVSSNMRNHLATVLNEDVTYSTLRETALHFERMNTKWDSKNLFAGDSLFSKSRSSNDGPVPMEVDALQRKGKGKGEKGKHKGKYDKQPGGKGNKGEKGKGKGKQQPDGKGNRNEKGGKGNQQQKGGSWNQQQKGGNWNQQQKGGSWNQQQKGGNWNQQQKGGNWNRVHQVQGAGSDVASTSVPSTVGPSASQVSPQTGNVHRVQLGSVVEVDLTEEEVSIQYFDVPASVRAVRRESPGEARLDGGHAAQGLLGFRDLVKVLGLNPHGYPKLPNLQPIPAAEHFDIASTDDDDQWTTCLDDAVDLCSAASEPSAYFPDSALPDLEEAIESLNAAPAARDLCAVRRSNAGESPPGALPHEPVDIEVVVDSGADASCLPMSWAQVGKSAGPDKQWYRDAQGNRIAGRETRAATIEIGGVKFREQWLLSTVTQPLFCVGKLMKKNGWDIVHDRDRIPHLTSPDGHVRVPMFYKNYSLHAKGFIRGVAAETSQAEAAVRALEISGPWLELTDEFHEVAPLVYARRDVSDSFIDCSTGLSVPHLSLGVQYRTTLVSDGTAWNVVELNQDLSLLDQPEAEFEPKELRQVITIVSCDKVDIDVLFNQRAPSPAADEDANMSEKDLAEVPHDFLDEIFDDINEGRLFDEAGEPRFGPPTEPSAAAPSRGHIVVDGVELHEGCNLKTLRAACTALGIGRSGGKATVLSRIASHLDKLRLLEKHQVEHDSIAIDSEPRQQAPVAAPTPEQIRLHQLNHIPYQPWCEHCIKYQARADKHTKARPETRQCSVCSFDYCFTERPHGQRGEKLICLIVKDAHTSACAAIPTPAKGGPIAFKFLVAELCKFIGFCGHSEVTLRSDGEPTCRALQQGVKDLRDKLKLTTHLEQTEKGDHQGNPAEQTVNQVRQLAGTLLSQLEEETGEHISTNSPVHAWAFRHASWLLTRYARTESHSAFELITGRPYLGKLVNFGEVVYARVKSSVKGRPRWVKIMWLGKLAVSDLHFGVSQGGFLISSRSVRRLPKQYDAAFLSCTYDMPWTQASFLAGQSGQVRKQKSTEQGPELNADEAVPEVVVNEGPQAMPYPGYVVPDNTPLIELLPPPPLMRTPEPPTPSNPQHHQCQCLLSRVRALAGMKPHRLAGLQQEPQVAGSTEGPASSGVVRARPDAPADAAPPTRTKRLRLDAVQTDASGNQLVHQDEDVTLEGEAAEEFLDCGEAADGVDYESTAAPEIPSCLIRPFSESEPTCSPAELDEIDRVADEFEFGRLLQLGVMTEVADKLDGHRMLTTKCVRTWRPKVLAGQKVWLRRSRLVAREYAHLDPERSGLFCPTTSQIMLRVIPSLFLRRRHAGWSLLSLDVSDAFLQCEQQHQTLTRIGSKWFKLWRMLPGQRDGSVTWYNDFTNEMKAAVGVELLPESPALFRLPASAGGGYVHVDDMLCGGVTAVLERLEQHLASKFKISSEWLREVGDEVSFLKRRHLLVSPELLVIEPNVKYIDKLLEGTPFPTGALPTEQANDKPLDSASATRFRSAVGILMYMSSDLIACQYGIRYLSTYAHAPTEGAWKLLRHLTSYVSVHRSHCIGLSKPELGKGLIQDKSSAESTSLLEVLSDSDWSGCKRTRKSVSSCAILWDNMLLYSHSKTQKVVSLSSAESEYHSLISAAADGLFLSACIRFLMPEVKLEQVCLVDNMAARALACRQGVGKLRHISGKLLWLQQLTKDEVLQVAPVATAVNASDIGTKPLKADRVNRLLGMLGISSADDGYSLVGESQLLEHRERMQISRIVKQGPLSAQHVIQVLAMLLHVDRVTGAESEPNTQNTSENALGQDGDAPEDSFGLLEQVLEWIMYGFFLVRDFAVDYPTTMILALQICVLCMLCVTLCRRGRVQELRQQADAQSAVPAVAVHVKVEGSTVTIGNPEPAETPSNLVDNAQPSVNATAAASSAAAHADDHDARVRTETAARPAAKRAAWMPKAERRFAKASSHASVAMVDAGLKPPPVKIEISSSDESLPGEQAPPVVKRWRRAKVEASDQVGLSRETLRAFADHGIDTLSKLAYSCGQPGTPLPQTEFDDFVASLIPAALLGEKGSVKRLLFESQALLLNDLREQVTQPYKWSTKDVPIVERQKRMEAVKASIPGVVVEGPLEPSHGLLNAACRMEREGQLRYIAPEQCGTRMYEIQNVKAQSKVLSPEEGKLAISEEKGLPEVACGSALLLQEALKRRGVALQFAGVASFLAHERYIQKLFAHMGREPPPGHSRISVHQLFTAERQVWTKMIEDEVPAKRGADGRHPVDDALVPALQSYEVTVCLLPRAAAESKKRPAPPRRFAQDRDTKTPKGDPSRGAGKGNGKGKRATWQPSVPEGVRKLGGHAQTPDKKRICFSRLAGIFATPAYRADAANAFLSQLLLAFDLTSAYRQMPVHPDEGYAVRCWLQAAFLITRTGKKCLGLITSHAFSFVEEISPELKAELQRFVLRLEIEAPRMIKIVEGGAWKVYTDASYEPGAESFIAVAAPKKKQEARLRHPPQQCNTVLDASLRLLFLQAQVEPSKQRHCNFPIVSAPANGAHRRFALLNSWPPVPGRS</sequence>
<dbReference type="PROSITE" id="PS00141">
    <property type="entry name" value="ASP_PROTEASE"/>
    <property type="match status" value="1"/>
</dbReference>
<feature type="compositionally biased region" description="Basic and acidic residues" evidence="1">
    <location>
        <begin position="3115"/>
        <end position="3128"/>
    </location>
</feature>